<evidence type="ECO:0000313" key="2">
    <source>
        <dbReference type="EMBL" id="SFN81891.1"/>
    </source>
</evidence>
<accession>A0A1I5C5G2</accession>
<reference evidence="3" key="1">
    <citation type="submission" date="2016-10" db="EMBL/GenBank/DDBJ databases">
        <authorList>
            <person name="Varghese N."/>
            <person name="Submissions S."/>
        </authorList>
    </citation>
    <scope>NUCLEOTIDE SEQUENCE [LARGE SCALE GENOMIC DNA]</scope>
    <source>
        <strain evidence="3">CGMCC 1.11101</strain>
    </source>
</reference>
<organism evidence="2 3">
    <name type="scientific">Mycetocola miduiensis</name>
    <dbReference type="NCBI Taxonomy" id="995034"/>
    <lineage>
        <taxon>Bacteria</taxon>
        <taxon>Bacillati</taxon>
        <taxon>Actinomycetota</taxon>
        <taxon>Actinomycetes</taxon>
        <taxon>Micrococcales</taxon>
        <taxon>Microbacteriaceae</taxon>
        <taxon>Mycetocola</taxon>
    </lineage>
</organism>
<sequence>MQRCRPKTPLVRRAFLLVVVLLFAVQIVVSVVFGGTAVASIPALPVAGVGGALLLGAALWAQVRLSADPIANPLADEQTTTRSRRFLDVLPAWILVVFAGVFVTIDVLLLGGS</sequence>
<dbReference type="AlphaFoldDB" id="A0A1I5C5G2"/>
<keyword evidence="1" id="KW-0472">Membrane</keyword>
<keyword evidence="1" id="KW-0812">Transmembrane</keyword>
<dbReference type="Proteomes" id="UP000198867">
    <property type="component" value="Unassembled WGS sequence"/>
</dbReference>
<evidence type="ECO:0000256" key="1">
    <source>
        <dbReference type="SAM" id="Phobius"/>
    </source>
</evidence>
<feature type="transmembrane region" description="Helical" evidence="1">
    <location>
        <begin position="44"/>
        <end position="65"/>
    </location>
</feature>
<gene>
    <name evidence="2" type="ORF">SAMN05216219_2204</name>
</gene>
<keyword evidence="3" id="KW-1185">Reference proteome</keyword>
<evidence type="ECO:0000313" key="3">
    <source>
        <dbReference type="Proteomes" id="UP000198867"/>
    </source>
</evidence>
<proteinExistence type="predicted"/>
<feature type="transmembrane region" description="Helical" evidence="1">
    <location>
        <begin position="86"/>
        <end position="110"/>
    </location>
</feature>
<name>A0A1I5C5G2_9MICO</name>
<protein>
    <submittedName>
        <fullName evidence="2">Uncharacterized protein</fullName>
    </submittedName>
</protein>
<keyword evidence="1" id="KW-1133">Transmembrane helix</keyword>
<dbReference type="EMBL" id="FOVM01000006">
    <property type="protein sequence ID" value="SFN81891.1"/>
    <property type="molecule type" value="Genomic_DNA"/>
</dbReference>